<proteinExistence type="predicted"/>
<sequence>MLSGHKIVVLGDREFCSVSLGKWLQKQSLYFCLRQKQSTNVKTEEGVYQEMRGLGLSPGTQLFLNDVNITKEQGFGPFNVAGKWKKLTEGFAQKNLGIF</sequence>
<organism evidence="1 2">
    <name type="scientific">Microcystis wesenbergii TW10</name>
    <dbReference type="NCBI Taxonomy" id="2060474"/>
    <lineage>
        <taxon>Bacteria</taxon>
        <taxon>Bacillati</taxon>
        <taxon>Cyanobacteriota</taxon>
        <taxon>Cyanophyceae</taxon>
        <taxon>Oscillatoriophycideae</taxon>
        <taxon>Chroococcales</taxon>
        <taxon>Microcystaceae</taxon>
        <taxon>Microcystis</taxon>
    </lineage>
</organism>
<evidence type="ECO:0008006" key="3">
    <source>
        <dbReference type="Google" id="ProtNLM"/>
    </source>
</evidence>
<reference evidence="1 2" key="1">
    <citation type="submission" date="2017-10" db="EMBL/GenBank/DDBJ databases">
        <title>A large-scale comparative metagenomic study reveals the eutrophication-driven functional interactions in six Microcystis-epibionts communities.</title>
        <authorList>
            <person name="Li Q."/>
            <person name="Lin F."/>
        </authorList>
    </citation>
    <scope>NUCLEOTIDE SEQUENCE [LARGE SCALE GENOMIC DNA]</scope>
    <source>
        <strain evidence="1">TW10</strain>
    </source>
</reference>
<dbReference type="Proteomes" id="UP000257002">
    <property type="component" value="Unassembled WGS sequence"/>
</dbReference>
<protein>
    <recommendedName>
        <fullName evidence="3">Transposase IS4-like domain-containing protein</fullName>
    </recommendedName>
</protein>
<gene>
    <name evidence="1" type="ORF">DWQ51_18210</name>
</gene>
<dbReference type="AlphaFoldDB" id="A0A3E0LNB8"/>
<evidence type="ECO:0000313" key="2">
    <source>
        <dbReference type="Proteomes" id="UP000257002"/>
    </source>
</evidence>
<evidence type="ECO:0000313" key="1">
    <source>
        <dbReference type="EMBL" id="REJ48938.1"/>
    </source>
</evidence>
<comment type="caution">
    <text evidence="1">The sequence shown here is derived from an EMBL/GenBank/DDBJ whole genome shotgun (WGS) entry which is preliminary data.</text>
</comment>
<dbReference type="EMBL" id="QQWD01000024">
    <property type="protein sequence ID" value="REJ48938.1"/>
    <property type="molecule type" value="Genomic_DNA"/>
</dbReference>
<name>A0A3E0LNB8_9CHRO</name>
<accession>A0A3E0LNB8</accession>